<dbReference type="EMBL" id="AMZH03001309">
    <property type="protein sequence ID" value="RRT79792.1"/>
    <property type="molecule type" value="Genomic_DNA"/>
</dbReference>
<accession>A0A427AU65</accession>
<evidence type="ECO:0000313" key="3">
    <source>
        <dbReference type="Proteomes" id="UP000287651"/>
    </source>
</evidence>
<feature type="region of interest" description="Disordered" evidence="1">
    <location>
        <begin position="74"/>
        <end position="94"/>
    </location>
</feature>
<name>A0A427AU65_ENSVE</name>
<organism evidence="2 3">
    <name type="scientific">Ensete ventricosum</name>
    <name type="common">Abyssinian banana</name>
    <name type="synonym">Musa ensete</name>
    <dbReference type="NCBI Taxonomy" id="4639"/>
    <lineage>
        <taxon>Eukaryota</taxon>
        <taxon>Viridiplantae</taxon>
        <taxon>Streptophyta</taxon>
        <taxon>Embryophyta</taxon>
        <taxon>Tracheophyta</taxon>
        <taxon>Spermatophyta</taxon>
        <taxon>Magnoliopsida</taxon>
        <taxon>Liliopsida</taxon>
        <taxon>Zingiberales</taxon>
        <taxon>Musaceae</taxon>
        <taxon>Ensete</taxon>
    </lineage>
</organism>
<protein>
    <submittedName>
        <fullName evidence="2">Uncharacterized protein</fullName>
    </submittedName>
</protein>
<sequence>MLNEFNTNRRAHLVLTRAVYTTCILFFPSLETFRTDLWFFLNNVESMVILPAFGVQLEIHYWSDKALDRVVHTGPPADRYADRPLPGDIAEIDR</sequence>
<reference evidence="2 3" key="1">
    <citation type="journal article" date="2014" name="Agronomy (Basel)">
        <title>A Draft Genome Sequence for Ensete ventricosum, the Drought-Tolerant Tree Against Hunger.</title>
        <authorList>
            <person name="Harrison J."/>
            <person name="Moore K.A."/>
            <person name="Paszkiewicz K."/>
            <person name="Jones T."/>
            <person name="Grant M."/>
            <person name="Ambacheew D."/>
            <person name="Muzemil S."/>
            <person name="Studholme D.J."/>
        </authorList>
    </citation>
    <scope>NUCLEOTIDE SEQUENCE [LARGE SCALE GENOMIC DNA]</scope>
</reference>
<comment type="caution">
    <text evidence="2">The sequence shown here is derived from an EMBL/GenBank/DDBJ whole genome shotgun (WGS) entry which is preliminary data.</text>
</comment>
<dbReference type="AlphaFoldDB" id="A0A427AU65"/>
<evidence type="ECO:0000313" key="2">
    <source>
        <dbReference type="EMBL" id="RRT79792.1"/>
    </source>
</evidence>
<proteinExistence type="predicted"/>
<dbReference type="Proteomes" id="UP000287651">
    <property type="component" value="Unassembled WGS sequence"/>
</dbReference>
<evidence type="ECO:0000256" key="1">
    <source>
        <dbReference type="SAM" id="MobiDB-lite"/>
    </source>
</evidence>
<gene>
    <name evidence="2" type="ORF">B296_00018931</name>
</gene>